<accession>A0A2Z6B341</accession>
<organism evidence="1 2">
    <name type="scientific">Desulfovibrio ferrophilus</name>
    <dbReference type="NCBI Taxonomy" id="241368"/>
    <lineage>
        <taxon>Bacteria</taxon>
        <taxon>Pseudomonadati</taxon>
        <taxon>Thermodesulfobacteriota</taxon>
        <taxon>Desulfovibrionia</taxon>
        <taxon>Desulfovibrionales</taxon>
        <taxon>Desulfovibrionaceae</taxon>
        <taxon>Desulfovibrio</taxon>
    </lineage>
</organism>
<name>A0A2Z6B341_9BACT</name>
<reference evidence="1 2" key="1">
    <citation type="journal article" date="2018" name="Sci. Adv.">
        <title>Multi-heme cytochromes provide a pathway for survival in energy-limited environments.</title>
        <authorList>
            <person name="Deng X."/>
            <person name="Dohmae N."/>
            <person name="Nealson K.H."/>
            <person name="Hashimoto K."/>
            <person name="Okamoto A."/>
        </authorList>
    </citation>
    <scope>NUCLEOTIDE SEQUENCE [LARGE SCALE GENOMIC DNA]</scope>
    <source>
        <strain evidence="1 2">IS5</strain>
    </source>
</reference>
<protein>
    <submittedName>
        <fullName evidence="1">DGC domain-containing protein</fullName>
    </submittedName>
</protein>
<dbReference type="InterPro" id="IPR014958">
    <property type="entry name" value="DGC"/>
</dbReference>
<dbReference type="OrthoDB" id="2111735at2"/>
<evidence type="ECO:0000313" key="2">
    <source>
        <dbReference type="Proteomes" id="UP000269883"/>
    </source>
</evidence>
<dbReference type="KEGG" id="dfl:DFE_3157"/>
<gene>
    <name evidence="1" type="ORF">DFE_3157</name>
</gene>
<dbReference type="PROSITE" id="PS51257">
    <property type="entry name" value="PROKAR_LIPOPROTEIN"/>
    <property type="match status" value="1"/>
</dbReference>
<dbReference type="Proteomes" id="UP000269883">
    <property type="component" value="Chromosome"/>
</dbReference>
<evidence type="ECO:0000313" key="1">
    <source>
        <dbReference type="EMBL" id="BBD09883.1"/>
    </source>
</evidence>
<dbReference type="PIRSF" id="PIRSF037181">
    <property type="entry name" value="DGC"/>
    <property type="match status" value="1"/>
</dbReference>
<dbReference type="AlphaFoldDB" id="A0A2Z6B341"/>
<sequence length="127" mass="13361">MGTKCSCECGTAPTLIFSCSGAADVGEMADQAARSLTREGKGKMFCLAGIGGRVSGIMKTTEAAAKILAIDGCPLNCARKSLEEAGFKDFIHLGLADMGLKKGETTLDQTSLERVIDEATRLLKQEK</sequence>
<dbReference type="Pfam" id="PF08859">
    <property type="entry name" value="DGC"/>
    <property type="match status" value="1"/>
</dbReference>
<dbReference type="RefSeq" id="WP_126380886.1">
    <property type="nucleotide sequence ID" value="NZ_AP017378.1"/>
</dbReference>
<keyword evidence="2" id="KW-1185">Reference proteome</keyword>
<proteinExistence type="predicted"/>
<dbReference type="EMBL" id="AP017378">
    <property type="protein sequence ID" value="BBD09883.1"/>
    <property type="molecule type" value="Genomic_DNA"/>
</dbReference>